<evidence type="ECO:0000259" key="2">
    <source>
        <dbReference type="Pfam" id="PF02746"/>
    </source>
</evidence>
<dbReference type="InterPro" id="IPR029017">
    <property type="entry name" value="Enolase-like_N"/>
</dbReference>
<feature type="non-terminal residue" evidence="3">
    <location>
        <position position="196"/>
    </location>
</feature>
<dbReference type="GO" id="GO:0046872">
    <property type="term" value="F:metal ion binding"/>
    <property type="evidence" value="ECO:0007669"/>
    <property type="project" value="UniProtKB-KW"/>
</dbReference>
<feature type="domain" description="Mandelate racemase/muconate lactonizing enzyme N-terminal" evidence="2">
    <location>
        <begin position="55"/>
        <end position="161"/>
    </location>
</feature>
<name>A0A381UTQ0_9ZZZZ</name>
<dbReference type="PANTHER" id="PTHR48073:SF5">
    <property type="entry name" value="O-SUCCINYLBENZOATE SYNTHASE"/>
    <property type="match status" value="1"/>
</dbReference>
<sequence>MTTACYDVACAFGVAGARTSHIFCCHIRTGWTYRQAFMKIDRIELRLIRLPLVHFFETSFGRVYDQEFVLIRVDDGSQFGYGECVADRTPYYSSETTETEWHLLEDYLIPLVLGVEFTDPRDVFPAMKRVRGHNMAKAGLEMACWDLSAKIASVPLWQLLGGQGTEIASGVSVGIQDSLDQLVKKIETELAAGYRR</sequence>
<dbReference type="AlphaFoldDB" id="A0A381UTQ0"/>
<dbReference type="PANTHER" id="PTHR48073">
    <property type="entry name" value="O-SUCCINYLBENZOATE SYNTHASE-RELATED"/>
    <property type="match status" value="1"/>
</dbReference>
<dbReference type="EMBL" id="UINC01007124">
    <property type="protein sequence ID" value="SVA31552.1"/>
    <property type="molecule type" value="Genomic_DNA"/>
</dbReference>
<proteinExistence type="predicted"/>
<dbReference type="Gene3D" id="3.30.390.10">
    <property type="entry name" value="Enolase-like, N-terminal domain"/>
    <property type="match status" value="1"/>
</dbReference>
<gene>
    <name evidence="3" type="ORF">METZ01_LOCUS84406</name>
</gene>
<reference evidence="3" key="1">
    <citation type="submission" date="2018-05" db="EMBL/GenBank/DDBJ databases">
        <authorList>
            <person name="Lanie J.A."/>
            <person name="Ng W.-L."/>
            <person name="Kazmierczak K.M."/>
            <person name="Andrzejewski T.M."/>
            <person name="Davidsen T.M."/>
            <person name="Wayne K.J."/>
            <person name="Tettelin H."/>
            <person name="Glass J.I."/>
            <person name="Rusch D."/>
            <person name="Podicherti R."/>
            <person name="Tsui H.-C.T."/>
            <person name="Winkler M.E."/>
        </authorList>
    </citation>
    <scope>NUCLEOTIDE SEQUENCE</scope>
</reference>
<dbReference type="Pfam" id="PF02746">
    <property type="entry name" value="MR_MLE_N"/>
    <property type="match status" value="1"/>
</dbReference>
<accession>A0A381UTQ0</accession>
<evidence type="ECO:0000256" key="1">
    <source>
        <dbReference type="ARBA" id="ARBA00022723"/>
    </source>
</evidence>
<dbReference type="SUPFAM" id="SSF54826">
    <property type="entry name" value="Enolase N-terminal domain-like"/>
    <property type="match status" value="1"/>
</dbReference>
<dbReference type="InterPro" id="IPR036849">
    <property type="entry name" value="Enolase-like_C_sf"/>
</dbReference>
<dbReference type="InterPro" id="IPR013341">
    <property type="entry name" value="Mandelate_racemase_N_dom"/>
</dbReference>
<evidence type="ECO:0000313" key="3">
    <source>
        <dbReference type="EMBL" id="SVA31552.1"/>
    </source>
</evidence>
<dbReference type="Gene3D" id="3.20.20.120">
    <property type="entry name" value="Enolase-like C-terminal domain"/>
    <property type="match status" value="1"/>
</dbReference>
<protein>
    <recommendedName>
        <fullName evidence="2">Mandelate racemase/muconate lactonizing enzyme N-terminal domain-containing protein</fullName>
    </recommendedName>
</protein>
<keyword evidence="1" id="KW-0479">Metal-binding</keyword>
<organism evidence="3">
    <name type="scientific">marine metagenome</name>
    <dbReference type="NCBI Taxonomy" id="408172"/>
    <lineage>
        <taxon>unclassified sequences</taxon>
        <taxon>metagenomes</taxon>
        <taxon>ecological metagenomes</taxon>
    </lineage>
</organism>